<feature type="region of interest" description="Disordered" evidence="17">
    <location>
        <begin position="753"/>
        <end position="783"/>
    </location>
</feature>
<evidence type="ECO:0000256" key="10">
    <source>
        <dbReference type="ARBA" id="ARBA00022908"/>
    </source>
</evidence>
<name>A0A6L2MEZ9_TANCI</name>
<dbReference type="GO" id="GO:0003887">
    <property type="term" value="F:DNA-directed DNA polymerase activity"/>
    <property type="evidence" value="ECO:0007669"/>
    <property type="project" value="UniProtKB-KW"/>
</dbReference>
<dbReference type="Pfam" id="PF22936">
    <property type="entry name" value="Pol_BBD"/>
    <property type="match status" value="1"/>
</dbReference>
<comment type="function">
    <text evidence="1">The aspartyl protease (PR) mediates the proteolytic cleavages of the Gag and Gag-Pol polyproteins after assembly of the VLP.</text>
</comment>
<dbReference type="GO" id="GO:0006310">
    <property type="term" value="P:DNA recombination"/>
    <property type="evidence" value="ECO:0007669"/>
    <property type="project" value="UniProtKB-KW"/>
</dbReference>
<keyword evidence="12" id="KW-0548">Nucleotidyltransferase</keyword>
<dbReference type="InterPro" id="IPR025724">
    <property type="entry name" value="GAG-pre-integrase_dom"/>
</dbReference>
<keyword evidence="9" id="KW-0460">Magnesium</keyword>
<dbReference type="PROSITE" id="PS50158">
    <property type="entry name" value="ZF_CCHC"/>
    <property type="match status" value="1"/>
</dbReference>
<accession>A0A6L2MEZ9</accession>
<dbReference type="Pfam" id="PF14223">
    <property type="entry name" value="Retrotran_gag_2"/>
    <property type="match status" value="1"/>
</dbReference>
<evidence type="ECO:0000256" key="7">
    <source>
        <dbReference type="ARBA" id="ARBA00022801"/>
    </source>
</evidence>
<organism evidence="19">
    <name type="scientific">Tanacetum cinerariifolium</name>
    <name type="common">Dalmatian daisy</name>
    <name type="synonym">Chrysanthemum cinerariifolium</name>
    <dbReference type="NCBI Taxonomy" id="118510"/>
    <lineage>
        <taxon>Eukaryota</taxon>
        <taxon>Viridiplantae</taxon>
        <taxon>Streptophyta</taxon>
        <taxon>Embryophyta</taxon>
        <taxon>Tracheophyta</taxon>
        <taxon>Spermatophyta</taxon>
        <taxon>Magnoliopsida</taxon>
        <taxon>eudicotyledons</taxon>
        <taxon>Gunneridae</taxon>
        <taxon>Pentapetalae</taxon>
        <taxon>asterids</taxon>
        <taxon>campanulids</taxon>
        <taxon>Asterales</taxon>
        <taxon>Asteraceae</taxon>
        <taxon>Asteroideae</taxon>
        <taxon>Anthemideae</taxon>
        <taxon>Anthemidinae</taxon>
        <taxon>Tanacetum</taxon>
    </lineage>
</organism>
<keyword evidence="11" id="KW-0695">RNA-directed DNA polymerase</keyword>
<evidence type="ECO:0000256" key="15">
    <source>
        <dbReference type="PROSITE-ProRule" id="PRU00047"/>
    </source>
</evidence>
<keyword evidence="2" id="KW-0645">Protease</keyword>
<keyword evidence="15" id="KW-0863">Zinc-finger</keyword>
<evidence type="ECO:0000256" key="9">
    <source>
        <dbReference type="ARBA" id="ARBA00022842"/>
    </source>
</evidence>
<dbReference type="PANTHER" id="PTHR42648:SF11">
    <property type="entry name" value="TRANSPOSON TY4-P GAG-POL POLYPROTEIN"/>
    <property type="match status" value="1"/>
</dbReference>
<reference evidence="19" key="1">
    <citation type="journal article" date="2019" name="Sci. Rep.">
        <title>Draft genome of Tanacetum cinerariifolium, the natural source of mosquito coil.</title>
        <authorList>
            <person name="Yamashiro T."/>
            <person name="Shiraishi A."/>
            <person name="Satake H."/>
            <person name="Nakayama K."/>
        </authorList>
    </citation>
    <scope>NUCLEOTIDE SEQUENCE</scope>
</reference>
<evidence type="ECO:0000256" key="5">
    <source>
        <dbReference type="ARBA" id="ARBA00022741"/>
    </source>
</evidence>
<keyword evidence="15" id="KW-0862">Zinc</keyword>
<feature type="compositionally biased region" description="Basic and acidic residues" evidence="17">
    <location>
        <begin position="806"/>
        <end position="824"/>
    </location>
</feature>
<dbReference type="SMART" id="SM00343">
    <property type="entry name" value="ZnF_C2HC"/>
    <property type="match status" value="2"/>
</dbReference>
<evidence type="ECO:0000256" key="17">
    <source>
        <dbReference type="SAM" id="MobiDB-lite"/>
    </source>
</evidence>
<keyword evidence="5" id="KW-0547">Nucleotide-binding</keyword>
<evidence type="ECO:0000256" key="16">
    <source>
        <dbReference type="SAM" id="Coils"/>
    </source>
</evidence>
<keyword evidence="16" id="KW-0175">Coiled coil</keyword>
<dbReference type="PANTHER" id="PTHR42648">
    <property type="entry name" value="TRANSPOSASE, PUTATIVE-RELATED"/>
    <property type="match status" value="1"/>
</dbReference>
<keyword evidence="12" id="KW-0239">DNA-directed DNA polymerase</keyword>
<dbReference type="Pfam" id="PF07727">
    <property type="entry name" value="RVT_2"/>
    <property type="match status" value="1"/>
</dbReference>
<keyword evidence="6" id="KW-0255">Endonuclease</keyword>
<evidence type="ECO:0000256" key="14">
    <source>
        <dbReference type="ARBA" id="ARBA00023268"/>
    </source>
</evidence>
<keyword evidence="4" id="KW-0479">Metal-binding</keyword>
<keyword evidence="8" id="KW-0067">ATP-binding</keyword>
<feature type="region of interest" description="Disordered" evidence="17">
    <location>
        <begin position="1282"/>
        <end position="1312"/>
    </location>
</feature>
<dbReference type="GO" id="GO:0003676">
    <property type="term" value="F:nucleic acid binding"/>
    <property type="evidence" value="ECO:0007669"/>
    <property type="project" value="InterPro"/>
</dbReference>
<dbReference type="GO" id="GO:0008233">
    <property type="term" value="F:peptidase activity"/>
    <property type="evidence" value="ECO:0007669"/>
    <property type="project" value="UniProtKB-KW"/>
</dbReference>
<dbReference type="Gene3D" id="4.10.60.10">
    <property type="entry name" value="Zinc finger, CCHC-type"/>
    <property type="match status" value="1"/>
</dbReference>
<dbReference type="GO" id="GO:0008270">
    <property type="term" value="F:zinc ion binding"/>
    <property type="evidence" value="ECO:0007669"/>
    <property type="project" value="UniProtKB-KW"/>
</dbReference>
<evidence type="ECO:0000256" key="2">
    <source>
        <dbReference type="ARBA" id="ARBA00022670"/>
    </source>
</evidence>
<dbReference type="GO" id="GO:0015074">
    <property type="term" value="P:DNA integration"/>
    <property type="evidence" value="ECO:0007669"/>
    <property type="project" value="UniProtKB-KW"/>
</dbReference>
<feature type="region of interest" description="Disordered" evidence="17">
    <location>
        <begin position="806"/>
        <end position="826"/>
    </location>
</feature>
<feature type="region of interest" description="Disordered" evidence="17">
    <location>
        <begin position="1"/>
        <end position="33"/>
    </location>
</feature>
<dbReference type="InterPro" id="IPR001878">
    <property type="entry name" value="Znf_CCHC"/>
</dbReference>
<evidence type="ECO:0000256" key="8">
    <source>
        <dbReference type="ARBA" id="ARBA00022840"/>
    </source>
</evidence>
<dbReference type="Pfam" id="PF25597">
    <property type="entry name" value="SH3_retrovirus"/>
    <property type="match status" value="1"/>
</dbReference>
<feature type="coiled-coil region" evidence="16">
    <location>
        <begin position="255"/>
        <end position="282"/>
    </location>
</feature>
<dbReference type="InterPro" id="IPR057670">
    <property type="entry name" value="SH3_retrovirus"/>
</dbReference>
<feature type="compositionally biased region" description="Polar residues" evidence="17">
    <location>
        <begin position="895"/>
        <end position="910"/>
    </location>
</feature>
<evidence type="ECO:0000256" key="11">
    <source>
        <dbReference type="ARBA" id="ARBA00022918"/>
    </source>
</evidence>
<evidence type="ECO:0000259" key="18">
    <source>
        <dbReference type="PROSITE" id="PS50158"/>
    </source>
</evidence>
<dbReference type="InterPro" id="IPR013103">
    <property type="entry name" value="RVT_2"/>
</dbReference>
<dbReference type="GO" id="GO:0005524">
    <property type="term" value="F:ATP binding"/>
    <property type="evidence" value="ECO:0007669"/>
    <property type="project" value="UniProtKB-KW"/>
</dbReference>
<dbReference type="GO" id="GO:0003964">
    <property type="term" value="F:RNA-directed DNA polymerase activity"/>
    <property type="evidence" value="ECO:0007669"/>
    <property type="project" value="UniProtKB-KW"/>
</dbReference>
<feature type="region of interest" description="Disordered" evidence="17">
    <location>
        <begin position="885"/>
        <end position="912"/>
    </location>
</feature>
<protein>
    <recommendedName>
        <fullName evidence="18">CCHC-type domain-containing protein</fullName>
    </recommendedName>
</protein>
<feature type="compositionally biased region" description="Polar residues" evidence="17">
    <location>
        <begin position="1282"/>
        <end position="1292"/>
    </location>
</feature>
<evidence type="ECO:0000256" key="13">
    <source>
        <dbReference type="ARBA" id="ARBA00023172"/>
    </source>
</evidence>
<dbReference type="GO" id="GO:0004519">
    <property type="term" value="F:endonuclease activity"/>
    <property type="evidence" value="ECO:0007669"/>
    <property type="project" value="UniProtKB-KW"/>
</dbReference>
<dbReference type="EMBL" id="BKCJ010006237">
    <property type="protein sequence ID" value="GEU71074.1"/>
    <property type="molecule type" value="Genomic_DNA"/>
</dbReference>
<keyword evidence="14" id="KW-0511">Multifunctional enzyme</keyword>
<keyword evidence="3" id="KW-0540">Nuclease</keyword>
<evidence type="ECO:0000256" key="1">
    <source>
        <dbReference type="ARBA" id="ARBA00002180"/>
    </source>
</evidence>
<comment type="caution">
    <text evidence="19">The sequence shown here is derived from an EMBL/GenBank/DDBJ whole genome shotgun (WGS) entry which is preliminary data.</text>
</comment>
<evidence type="ECO:0000256" key="3">
    <source>
        <dbReference type="ARBA" id="ARBA00022722"/>
    </source>
</evidence>
<dbReference type="InterPro" id="IPR054722">
    <property type="entry name" value="PolX-like_BBD"/>
</dbReference>
<dbReference type="Pfam" id="PF13976">
    <property type="entry name" value="gag_pre-integrs"/>
    <property type="match status" value="1"/>
</dbReference>
<feature type="domain" description="CCHC-type" evidence="18">
    <location>
        <begin position="795"/>
        <end position="810"/>
    </location>
</feature>
<dbReference type="InterPro" id="IPR036875">
    <property type="entry name" value="Znf_CCHC_sf"/>
</dbReference>
<sequence>MELKIAKTTKNDAGTSTTRIPGPVTNEEKAQKKNDVKARSMLSMTLSNKHLMTFNQYKDAKTLFAAIETRFVRNEATKKTQKTLLKQLYENFSATSTESLDLIFNRLQKLVNQLAVLVWRNKLDLDTLSLDELYNNFKIVEQEENRTKNQETTRRTVNVEDSSSKAIMTIDGFGFDWSYMDDDEAPINMAFMAFSDSEYDELRVEFDKSKCNLADYKRGLASVEEQLVHYKTNESILNENIVVLKRDILIKDSEIAVLKSKLENISKEKDVLETKIKKFENASQSLDKLIGSQITDNSKRGLGYVSYNAVPPPHTGRVSPSRIDLSHIGLLKFAEPSVQSYEVKPIEVRKNVEPGVDKVEIDMPKQNDKPARRPVKYAKMYRTQRPRGNQRNWNNLKSHQLGSNFVIYNKACYACGSFNHLQARCKIHQRGRMVNRTNHSRVNHFANTFPKALLTKTGLKPVNSVRHVNPKRSFQRRTTSNNRNFYQKVNTAKGKVNTARLNSAVLNAIRANKGKAGHSHKQLEDQGYFNSRCSRHMTGNISYLTDFNEFNGGYVAFGGGAKGCKITRKGIIRTGKLDFKDVYFVKELQFNIFSVSRMCDKKNNVPFTNTECFVMSPDFKLADKSHVLLKVPRKNNMYSVDMKNIIPRKDLTCLPVAPTTAKQRLARKNEVKARATLLIALPDKHQLKFNTHKDVKSLMEAIEKRTHTLIWRNKTDLEEQSLDDLFNSLKIYEAEVKSSSSASTSTQNIAFVSSSNTNSTNEPVSAAASVSTRTGRNIGANGPTSMGFDMSKVECYNCHKKGHFAQECRSPKDTKKNSAAEPQRRNVLVETSTSNALVSQCDSVGNYDWSFQAEEEPTNYALMALSSSSSSSDNEALNTYHRGLVSDSEDESETKTSQNVPSFVQPTEQVKSLRPSIQPITAAIPKIKVTRPRQDNPIVTKSNSPHRRHINRGPSLKANNSPPRVTTVKAPMVNAANGNPQHALKDKGVIDSGCSRHMIGNMSYLFDFEELNGGYVSFIGNPKGGVKVQCFNVSPVCVKKNSVLFTDTKCLVLSPDFKLPDENQVLLRVPSEKNMYNVNLKNIVPSGDLTCLFVKATLDESNLWHRRLGHINFKTMNKLVKGNLVRGLPSKVFKNDNTCVACKKGKQHRASCKTKPAEEVNNACYVQNRVLVTKPQNKTPYELLHGRTPSIGFMRPFGCHVTILNTLDSLCKFDRKVDEGFLVGYSVSSKAFRVFNSRTQIVQETLHVNFLENKPNVAGSGPTWLFDIDTLMKTMNYQPVTIGNQSNPSTDVTFDEKEPEFEGTNPKSEVNVSSSSKFEDFFDNSINEDNDACTLVLELEDITYSNDEDDVGAEADFNNFETSITVIPIPTTRVHKDHHVTQIIGDLSSATQTRSMTRNPRGYIKLLKIQVGLKLCRRRNKKDERGIVVRNKARLVAQRHTQKEGIGYKEVFALVARTEAIRLFLAYASFMGFMVYQMDVKSAFLYRTIKKDVYVCQPPGFKDPDYPNKVYKVVKAHYGLH</sequence>
<feature type="compositionally biased region" description="Polar residues" evidence="17">
    <location>
        <begin position="753"/>
        <end position="775"/>
    </location>
</feature>
<evidence type="ECO:0000256" key="12">
    <source>
        <dbReference type="ARBA" id="ARBA00022932"/>
    </source>
</evidence>
<proteinExistence type="predicted"/>
<dbReference type="SUPFAM" id="SSF57756">
    <property type="entry name" value="Retrovirus zinc finger-like domains"/>
    <property type="match status" value="1"/>
</dbReference>
<dbReference type="InterPro" id="IPR039537">
    <property type="entry name" value="Retrotran_Ty1/copia-like"/>
</dbReference>
<keyword evidence="10" id="KW-0229">DNA integration</keyword>
<keyword evidence="13" id="KW-0233">DNA recombination</keyword>
<evidence type="ECO:0000256" key="4">
    <source>
        <dbReference type="ARBA" id="ARBA00022723"/>
    </source>
</evidence>
<keyword evidence="12" id="KW-0808">Transferase</keyword>
<keyword evidence="7" id="KW-0378">Hydrolase</keyword>
<gene>
    <name evidence="19" type="ORF">Tci_043052</name>
</gene>
<evidence type="ECO:0000256" key="6">
    <source>
        <dbReference type="ARBA" id="ARBA00022759"/>
    </source>
</evidence>
<dbReference type="GO" id="GO:0006508">
    <property type="term" value="P:proteolysis"/>
    <property type="evidence" value="ECO:0007669"/>
    <property type="project" value="UniProtKB-KW"/>
</dbReference>
<feature type="region of interest" description="Disordered" evidence="17">
    <location>
        <begin position="935"/>
        <end position="963"/>
    </location>
</feature>
<evidence type="ECO:0000313" key="19">
    <source>
        <dbReference type="EMBL" id="GEU71074.1"/>
    </source>
</evidence>